<reference evidence="2 3" key="1">
    <citation type="submission" date="2019-12" db="EMBL/GenBank/DDBJ databases">
        <title>Halocatena pleomorpha gen. nov. sp. nov., an extremely halophilic archaeon of family Halobacteriaceae isolated from saltpan soil.</title>
        <authorList>
            <person name="Pal Y."/>
            <person name="Verma A."/>
            <person name="Krishnamurthi S."/>
            <person name="Kumar P."/>
        </authorList>
    </citation>
    <scope>NUCLEOTIDE SEQUENCE [LARGE SCALE GENOMIC DNA]</scope>
    <source>
        <strain evidence="2 3">JCM 16495</strain>
    </source>
</reference>
<protein>
    <recommendedName>
        <fullName evidence="4">Photosynthesis system II assembly factor Ycf48/Hcf136-like domain-containing protein</fullName>
    </recommendedName>
</protein>
<evidence type="ECO:0000256" key="1">
    <source>
        <dbReference type="SAM" id="MobiDB-lite"/>
    </source>
</evidence>
<feature type="region of interest" description="Disordered" evidence="1">
    <location>
        <begin position="63"/>
        <end position="148"/>
    </location>
</feature>
<dbReference type="EMBL" id="WSZK01000029">
    <property type="protein sequence ID" value="MWG35965.1"/>
    <property type="molecule type" value="Genomic_DNA"/>
</dbReference>
<sequence length="439" mass="45268">MAPTSDRGFVSFYRDYVRTALHTATTVGLTALGLLTFVHWGFAIAAITVYVLPPLYLYFSGTGPSSSAAPTPPTSHEREDSERQSDRGAVGTPSENPAPDDESGDDDTDTDSDGDGSDSDSDDGDTDTDSDSDDGDTDDGDTDDDAGHHWQTVVVPTDAALRDVTTTPSATYAVGDGGVVVARREGEWTRLLDDGPAASGASLTGVAATDDGRAFWVAGDGGALGRYDAERGRFTDHSAPADRTDNLSAVAVTGEAGAETVLVANGSGEVLRGRYDGRRLGWADPQKPGSGSSITALAVGAESGYCCDSSGSVFATRDGGATWSRLGVDDAGTFTALAPLDGDRLVVVASDGRLFEYDGSVWTPRRVVDGSLADVALTVDGESGAACGPAGTLADRVDGRWERRLVAADADLTAVAIGPEGAVAVGTDGTVLERERQNR</sequence>
<evidence type="ECO:0000313" key="2">
    <source>
        <dbReference type="EMBL" id="MWG35965.1"/>
    </source>
</evidence>
<proteinExistence type="predicted"/>
<dbReference type="SUPFAM" id="SSF101898">
    <property type="entry name" value="NHL repeat"/>
    <property type="match status" value="1"/>
</dbReference>
<dbReference type="Proteomes" id="UP000451471">
    <property type="component" value="Unassembled WGS sequence"/>
</dbReference>
<dbReference type="OrthoDB" id="320255at2157"/>
<dbReference type="AlphaFoldDB" id="A0A6B0GUY8"/>
<gene>
    <name evidence="2" type="ORF">GQS65_15975</name>
</gene>
<feature type="compositionally biased region" description="Basic and acidic residues" evidence="1">
    <location>
        <begin position="75"/>
        <end position="86"/>
    </location>
</feature>
<organism evidence="2 3">
    <name type="scientific">Halomarina oriensis</name>
    <dbReference type="NCBI Taxonomy" id="671145"/>
    <lineage>
        <taxon>Archaea</taxon>
        <taxon>Methanobacteriati</taxon>
        <taxon>Methanobacteriota</taxon>
        <taxon>Stenosarchaea group</taxon>
        <taxon>Halobacteria</taxon>
        <taxon>Halobacteriales</taxon>
        <taxon>Natronomonadaceae</taxon>
        <taxon>Halomarina</taxon>
    </lineage>
</organism>
<keyword evidence="3" id="KW-1185">Reference proteome</keyword>
<accession>A0A6B0GUY8</accession>
<evidence type="ECO:0000313" key="3">
    <source>
        <dbReference type="Proteomes" id="UP000451471"/>
    </source>
</evidence>
<comment type="caution">
    <text evidence="2">The sequence shown here is derived from an EMBL/GenBank/DDBJ whole genome shotgun (WGS) entry which is preliminary data.</text>
</comment>
<name>A0A6B0GUY8_9EURY</name>
<feature type="compositionally biased region" description="Acidic residues" evidence="1">
    <location>
        <begin position="98"/>
        <end position="144"/>
    </location>
</feature>
<dbReference type="RefSeq" id="WP_158205635.1">
    <property type="nucleotide sequence ID" value="NZ_WSZK01000029.1"/>
</dbReference>
<evidence type="ECO:0008006" key="4">
    <source>
        <dbReference type="Google" id="ProtNLM"/>
    </source>
</evidence>